<dbReference type="InterPro" id="IPR016181">
    <property type="entry name" value="Acyl_CoA_acyltransferase"/>
</dbReference>
<dbReference type="PANTHER" id="PTHR47842:SF1">
    <property type="entry name" value="DUF676 DOMAIN-CONTAINING PROTEIN"/>
    <property type="match status" value="1"/>
</dbReference>
<name>A0A093UUR6_TALMA</name>
<gene>
    <name evidence="3" type="ORF">GQ26_0590240</name>
</gene>
<evidence type="ECO:0000259" key="2">
    <source>
        <dbReference type="PROSITE" id="PS51186"/>
    </source>
</evidence>
<feature type="compositionally biased region" description="Basic and acidic residues" evidence="1">
    <location>
        <begin position="641"/>
        <end position="655"/>
    </location>
</feature>
<dbReference type="EMBL" id="JPOX01000059">
    <property type="protein sequence ID" value="KFX41459.1"/>
    <property type="molecule type" value="Genomic_DNA"/>
</dbReference>
<dbReference type="Pfam" id="PF13508">
    <property type="entry name" value="Acetyltransf_7"/>
    <property type="match status" value="1"/>
</dbReference>
<feature type="compositionally biased region" description="Basic and acidic residues" evidence="1">
    <location>
        <begin position="620"/>
        <end position="634"/>
    </location>
</feature>
<dbReference type="InterPro" id="IPR029058">
    <property type="entry name" value="AB_hydrolase_fold"/>
</dbReference>
<evidence type="ECO:0000313" key="3">
    <source>
        <dbReference type="EMBL" id="KFX41459.1"/>
    </source>
</evidence>
<dbReference type="InterPro" id="IPR000182">
    <property type="entry name" value="GNAT_dom"/>
</dbReference>
<dbReference type="AlphaFoldDB" id="A0A093UUR6"/>
<keyword evidence="3" id="KW-0808">Transferase</keyword>
<feature type="domain" description="N-acetyltransferase" evidence="2">
    <location>
        <begin position="76"/>
        <end position="222"/>
    </location>
</feature>
<comment type="caution">
    <text evidence="3">The sequence shown here is derived from an EMBL/GenBank/DDBJ whole genome shotgun (WGS) entry which is preliminary data.</text>
</comment>
<dbReference type="CDD" id="cd04301">
    <property type="entry name" value="NAT_SF"/>
    <property type="match status" value="1"/>
</dbReference>
<dbReference type="GO" id="GO:0016747">
    <property type="term" value="F:acyltransferase activity, transferring groups other than amino-acyl groups"/>
    <property type="evidence" value="ECO:0007669"/>
    <property type="project" value="InterPro"/>
</dbReference>
<dbReference type="SUPFAM" id="SSF55729">
    <property type="entry name" value="Acyl-CoA N-acyltransferases (Nat)"/>
    <property type="match status" value="1"/>
</dbReference>
<sequence>MPIQILPLQQEDIPGVVDCIQEGFADDPYHLWVFDGSKEVGHHQQEEDDNGDDDSQQKQQQQQRDGRIVGVSCWLAPQPASTPQSWYAWYQLQLLSLRQLITNIRFLGHGGLITQRYWIWKEQQTAAQQEIWTDKERGYYFCNMVTVRPDAQGQGIGRQLFEVVMDQADREGVKCYLESSKGEPNVKIYEKLGFGLVKEIDCADGGDVCRGGNDTFLKFPDQLTALVRHALPNISVQYVTYPKFETRGDLKECVGRFREWLQNKVIDIEVANSTPSPTIDPSVHVILIGHSMGGIVGAETLSLLASEQPIPSLSASQTKESAPFFMFPHVQGLMAFDTPFLGIAPGVVSHGAQEHYKTASAAYNTLNEVAGIFGYRGNKAVTAGTAATTTSTTTTTAGSVTSKSGILPLPPATTDAAADAAATPSWSRWGKMAMFAGAAGAVAAGGAAALYSQRERFSEGWRWVTSHLEFVGCLARPGELQKRVASLADIQRERGIQAINFYTCLGQGAAPRPVDPASNNATKSPQSSLFLRIPRAKDRTFCHLPEDFDANDHLLAGDGTLDHPGLRWVLALNDKASDETTAHINMFGPKENPKYYMLTHEAADVIVRWIDQGWYASATTEREGGDDGAMKEPEEGGEGEGTGKGREDKEDFIVV</sequence>
<dbReference type="PANTHER" id="PTHR47842">
    <property type="entry name" value="EXPRESSED PROTEIN"/>
    <property type="match status" value="1"/>
</dbReference>
<feature type="region of interest" description="Disordered" evidence="1">
    <location>
        <begin position="40"/>
        <end position="62"/>
    </location>
</feature>
<dbReference type="SUPFAM" id="SSF53474">
    <property type="entry name" value="alpha/beta-Hydrolases"/>
    <property type="match status" value="2"/>
</dbReference>
<feature type="region of interest" description="Disordered" evidence="1">
    <location>
        <begin position="619"/>
        <end position="655"/>
    </location>
</feature>
<evidence type="ECO:0000256" key="1">
    <source>
        <dbReference type="SAM" id="MobiDB-lite"/>
    </source>
</evidence>
<organism evidence="3">
    <name type="scientific">Talaromyces marneffei PM1</name>
    <dbReference type="NCBI Taxonomy" id="1077442"/>
    <lineage>
        <taxon>Eukaryota</taxon>
        <taxon>Fungi</taxon>
        <taxon>Dikarya</taxon>
        <taxon>Ascomycota</taxon>
        <taxon>Pezizomycotina</taxon>
        <taxon>Eurotiomycetes</taxon>
        <taxon>Eurotiomycetidae</taxon>
        <taxon>Eurotiales</taxon>
        <taxon>Trichocomaceae</taxon>
        <taxon>Talaromyces</taxon>
        <taxon>Talaromyces sect. Talaromyces</taxon>
    </lineage>
</organism>
<proteinExistence type="predicted"/>
<dbReference type="PROSITE" id="PS51186">
    <property type="entry name" value="GNAT"/>
    <property type="match status" value="1"/>
</dbReference>
<dbReference type="Gene3D" id="3.40.50.1820">
    <property type="entry name" value="alpha/beta hydrolase"/>
    <property type="match status" value="1"/>
</dbReference>
<reference evidence="3" key="1">
    <citation type="journal article" date="2014" name="PLoS Genet.">
        <title>Signature Gene Expression Reveals Novel Clues to the Molecular Mechanisms of Dimorphic Transition in Penicillium marneffei.</title>
        <authorList>
            <person name="Yang E."/>
            <person name="Wang G."/>
            <person name="Cai J."/>
            <person name="Woo P.C."/>
            <person name="Lau S.K."/>
            <person name="Yuen K.-Y."/>
            <person name="Chow W.-N."/>
            <person name="Lin X."/>
        </authorList>
    </citation>
    <scope>NUCLEOTIDE SEQUENCE [LARGE SCALE GENOMIC DNA]</scope>
    <source>
        <strain evidence="3">PM1</strain>
    </source>
</reference>
<accession>A0A093UUR6</accession>
<protein>
    <submittedName>
        <fullName evidence="3">Putative N-acetyltransferase C56E4.07</fullName>
    </submittedName>
</protein>
<dbReference type="Gene3D" id="3.40.630.30">
    <property type="match status" value="1"/>
</dbReference>